<comment type="similarity">
    <text evidence="2">Belongs to the LemA family.</text>
</comment>
<comment type="subcellular location">
    <subcellularLocation>
        <location evidence="1">Membrane</location>
        <topology evidence="1">Single-pass membrane protein</topology>
    </subcellularLocation>
</comment>
<name>A0A8J6J2A3_9FIRM</name>
<evidence type="ECO:0000256" key="1">
    <source>
        <dbReference type="ARBA" id="ARBA00004167"/>
    </source>
</evidence>
<keyword evidence="5" id="KW-0472">Membrane</keyword>
<organism evidence="6 7">
    <name type="scientific">Flintibacter faecis</name>
    <dbReference type="NCBI Taxonomy" id="2763047"/>
    <lineage>
        <taxon>Bacteria</taxon>
        <taxon>Bacillati</taxon>
        <taxon>Bacillota</taxon>
        <taxon>Clostridia</taxon>
        <taxon>Eubacteriales</taxon>
        <taxon>Flintibacter</taxon>
    </lineage>
</organism>
<dbReference type="RefSeq" id="WP_186877883.1">
    <property type="nucleotide sequence ID" value="NZ_JACOPN010000002.1"/>
</dbReference>
<evidence type="ECO:0000256" key="5">
    <source>
        <dbReference type="ARBA" id="ARBA00023136"/>
    </source>
</evidence>
<dbReference type="InterPro" id="IPR023353">
    <property type="entry name" value="LemA-like_dom_sf"/>
</dbReference>
<proteinExistence type="inferred from homology"/>
<dbReference type="Pfam" id="PF04011">
    <property type="entry name" value="LemA"/>
    <property type="match status" value="1"/>
</dbReference>
<keyword evidence="4" id="KW-1133">Transmembrane helix</keyword>
<gene>
    <name evidence="6" type="ORF">H8S55_03730</name>
</gene>
<dbReference type="AlphaFoldDB" id="A0A8J6J2A3"/>
<keyword evidence="7" id="KW-1185">Reference proteome</keyword>
<comment type="caution">
    <text evidence="6">The sequence shown here is derived from an EMBL/GenBank/DDBJ whole genome shotgun (WGS) entry which is preliminary data.</text>
</comment>
<dbReference type="GO" id="GO:0016020">
    <property type="term" value="C:membrane"/>
    <property type="evidence" value="ECO:0007669"/>
    <property type="project" value="UniProtKB-SubCell"/>
</dbReference>
<dbReference type="PANTHER" id="PTHR34478:SF1">
    <property type="entry name" value="PROTEIN LEMA"/>
    <property type="match status" value="1"/>
</dbReference>
<dbReference type="InterPro" id="IPR007156">
    <property type="entry name" value="MamQ_LemA"/>
</dbReference>
<evidence type="ECO:0000256" key="3">
    <source>
        <dbReference type="ARBA" id="ARBA00022692"/>
    </source>
</evidence>
<accession>A0A8J6J2A3</accession>
<evidence type="ECO:0000256" key="4">
    <source>
        <dbReference type="ARBA" id="ARBA00022989"/>
    </source>
</evidence>
<reference evidence="6" key="1">
    <citation type="submission" date="2020-08" db="EMBL/GenBank/DDBJ databases">
        <title>Genome public.</title>
        <authorList>
            <person name="Liu C."/>
            <person name="Sun Q."/>
        </authorList>
    </citation>
    <scope>NUCLEOTIDE SEQUENCE</scope>
    <source>
        <strain evidence="6">BX5</strain>
    </source>
</reference>
<evidence type="ECO:0000256" key="2">
    <source>
        <dbReference type="ARBA" id="ARBA00008854"/>
    </source>
</evidence>
<dbReference type="EMBL" id="JACOPN010000002">
    <property type="protein sequence ID" value="MBC5716439.1"/>
    <property type="molecule type" value="Genomic_DNA"/>
</dbReference>
<dbReference type="SUPFAM" id="SSF140478">
    <property type="entry name" value="LemA-like"/>
    <property type="match status" value="1"/>
</dbReference>
<dbReference type="PANTHER" id="PTHR34478">
    <property type="entry name" value="PROTEIN LEMA"/>
    <property type="match status" value="1"/>
</dbReference>
<keyword evidence="3" id="KW-0812">Transmembrane</keyword>
<dbReference type="Proteomes" id="UP000602260">
    <property type="component" value="Unassembled WGS sequence"/>
</dbReference>
<dbReference type="Gene3D" id="1.20.1440.20">
    <property type="entry name" value="LemA-like domain"/>
    <property type="match status" value="1"/>
</dbReference>
<protein>
    <submittedName>
        <fullName evidence="6">LemA family protein</fullName>
    </submittedName>
</protein>
<sequence length="183" mass="20575">MTIPIIIALLVVLLAGWVMSTQRRLVVMDENINNAMSQIGVQLSSRFDALTALLDLAKGYAAHESQTLIETIKSRRSVITAKSTPQDVLRQEGVISEALGRISMVAERYPELKADKGYAKCMDAVDSYEKMVRTSRLIYNDSVTKLNREIRMFPVSLIAGMLGFRQRDYLEAREDKADMPSMK</sequence>
<evidence type="ECO:0000313" key="7">
    <source>
        <dbReference type="Proteomes" id="UP000602260"/>
    </source>
</evidence>
<evidence type="ECO:0000313" key="6">
    <source>
        <dbReference type="EMBL" id="MBC5716439.1"/>
    </source>
</evidence>